<evidence type="ECO:0000313" key="1">
    <source>
        <dbReference type="EMBL" id="XBH19688.1"/>
    </source>
</evidence>
<gene>
    <name evidence="1" type="ORF">P8935_10305</name>
</gene>
<proteinExistence type="predicted"/>
<dbReference type="RefSeq" id="WP_348264907.1">
    <property type="nucleotide sequence ID" value="NZ_CP121196.1"/>
</dbReference>
<sequence length="59" mass="6442">MKQILLNRIAELETLNALNPQESEQAPLSAPSDLPPLAAVTEEESVKDTMEAVPLEKLD</sequence>
<protein>
    <submittedName>
        <fullName evidence="1">Uncharacterized protein</fullName>
    </submittedName>
</protein>
<dbReference type="EMBL" id="CP121196">
    <property type="protein sequence ID" value="XBH19688.1"/>
    <property type="molecule type" value="Genomic_DNA"/>
</dbReference>
<name>A0AAU7DPI2_9BACT</name>
<reference evidence="1" key="1">
    <citation type="submission" date="2023-03" db="EMBL/GenBank/DDBJ databases">
        <title>Edaphobacter sp.</title>
        <authorList>
            <person name="Huber K.J."/>
            <person name="Papendorf J."/>
            <person name="Pilke C."/>
            <person name="Bunk B."/>
            <person name="Sproeer C."/>
            <person name="Pester M."/>
        </authorList>
    </citation>
    <scope>NUCLEOTIDE SEQUENCE</scope>
    <source>
        <strain evidence="1">DSM 110680</strain>
    </source>
</reference>
<accession>A0AAU7DPI2</accession>
<dbReference type="AlphaFoldDB" id="A0AAU7DPI2"/>
<organism evidence="1">
    <name type="scientific">Telmatobacter sp. DSM 110680</name>
    <dbReference type="NCBI Taxonomy" id="3036704"/>
    <lineage>
        <taxon>Bacteria</taxon>
        <taxon>Pseudomonadati</taxon>
        <taxon>Acidobacteriota</taxon>
        <taxon>Terriglobia</taxon>
        <taxon>Terriglobales</taxon>
        <taxon>Acidobacteriaceae</taxon>
        <taxon>Telmatobacter</taxon>
    </lineage>
</organism>